<protein>
    <submittedName>
        <fullName evidence="1">Uncharacterized protein</fullName>
    </submittedName>
</protein>
<dbReference type="AlphaFoldDB" id="A0A1M5KVK1"/>
<evidence type="ECO:0000313" key="1">
    <source>
        <dbReference type="EMBL" id="SHG56700.1"/>
    </source>
</evidence>
<gene>
    <name evidence="1" type="ORF">SAMN05443248_1981</name>
</gene>
<organism evidence="1 2">
    <name type="scientific">Bradyrhizobium erythrophlei</name>
    <dbReference type="NCBI Taxonomy" id="1437360"/>
    <lineage>
        <taxon>Bacteria</taxon>
        <taxon>Pseudomonadati</taxon>
        <taxon>Pseudomonadota</taxon>
        <taxon>Alphaproteobacteria</taxon>
        <taxon>Hyphomicrobiales</taxon>
        <taxon>Nitrobacteraceae</taxon>
        <taxon>Bradyrhizobium</taxon>
    </lineage>
</organism>
<evidence type="ECO:0000313" key="2">
    <source>
        <dbReference type="Proteomes" id="UP000189796"/>
    </source>
</evidence>
<dbReference type="EMBL" id="LT670817">
    <property type="protein sequence ID" value="SHG56700.1"/>
    <property type="molecule type" value="Genomic_DNA"/>
</dbReference>
<proteinExistence type="predicted"/>
<name>A0A1M5KVK1_9BRAD</name>
<sequence length="219" mass="24518">MTRSASHSVLCLRPITGQTLRTALVEICYPTRCAHAICPHRRGEVVERSPAGTNVRLGSIASGWACTDDFRSTPENRHRHCPPACLKRAISRPVPRQLFQSKSIGELGNRRCYIFAPRYRTRVSQRSIEHDDYLIRVRFETSIRPPRQLTDLDFYDLVKVTCATSPHRCLGPLADIAPAGRGTRMPLPKCTVSLPWRPARSRLRACPGGRAPLTAPRSA</sequence>
<accession>A0A1M5KVK1</accession>
<reference evidence="1 2" key="1">
    <citation type="submission" date="2016-11" db="EMBL/GenBank/DDBJ databases">
        <authorList>
            <person name="Jaros S."/>
            <person name="Januszkiewicz K."/>
            <person name="Wedrychowicz H."/>
        </authorList>
    </citation>
    <scope>NUCLEOTIDE SEQUENCE [LARGE SCALE GENOMIC DNA]</scope>
    <source>
        <strain evidence="1 2">GAS138</strain>
    </source>
</reference>
<dbReference type="Proteomes" id="UP000189796">
    <property type="component" value="Chromosome I"/>
</dbReference>